<feature type="domain" description="TPM" evidence="1">
    <location>
        <begin position="4"/>
        <end position="52"/>
    </location>
</feature>
<sequence length="61" mass="6983">MSTKYVLRVGYDLEKELTDAIFAVIINNLILLNFHEGNYQKRIIEVVNAIIEVITESNSDV</sequence>
<dbReference type="eggNOG" id="COG1512">
    <property type="taxonomic scope" value="Bacteria"/>
</dbReference>
<proteinExistence type="predicted"/>
<organism evidence="2 3">
    <name type="scientific">Bartonella melophagi K-2C</name>
    <dbReference type="NCBI Taxonomy" id="1094557"/>
    <lineage>
        <taxon>Bacteria</taxon>
        <taxon>Pseudomonadati</taxon>
        <taxon>Pseudomonadota</taxon>
        <taxon>Alphaproteobacteria</taxon>
        <taxon>Hyphomicrobiales</taxon>
        <taxon>Bartonellaceae</taxon>
        <taxon>Bartonella</taxon>
    </lineage>
</organism>
<evidence type="ECO:0000313" key="2">
    <source>
        <dbReference type="EMBL" id="EJF90197.1"/>
    </source>
</evidence>
<keyword evidence="3" id="KW-1185">Reference proteome</keyword>
<dbReference type="InterPro" id="IPR007621">
    <property type="entry name" value="TPM_dom"/>
</dbReference>
<dbReference type="HOGENOM" id="CLU_2913128_0_0_5"/>
<comment type="caution">
    <text evidence="2">The sequence shown here is derived from an EMBL/GenBank/DDBJ whole genome shotgun (WGS) entry which is preliminary data.</text>
</comment>
<evidence type="ECO:0000259" key="1">
    <source>
        <dbReference type="Pfam" id="PF04536"/>
    </source>
</evidence>
<dbReference type="PATRIC" id="fig|1094557.3.peg.789"/>
<evidence type="ECO:0000313" key="3">
    <source>
        <dbReference type="Proteomes" id="UP000009017"/>
    </source>
</evidence>
<accession>J1JYN0</accession>
<dbReference type="Proteomes" id="UP000009017">
    <property type="component" value="Unassembled WGS sequence"/>
</dbReference>
<dbReference type="EMBL" id="AIMA01000013">
    <property type="protein sequence ID" value="EJF90197.1"/>
    <property type="molecule type" value="Genomic_DNA"/>
</dbReference>
<dbReference type="Pfam" id="PF04536">
    <property type="entry name" value="TPM_phosphatase"/>
    <property type="match status" value="1"/>
</dbReference>
<reference evidence="2 3" key="1">
    <citation type="submission" date="2012-03" db="EMBL/GenBank/DDBJ databases">
        <title>The Genome Sequence of Bartonella melophagi K-2C.</title>
        <authorList>
            <consortium name="The Broad Institute Genome Sequencing Platform"/>
            <consortium name="The Broad Institute Genome Sequencing Center for Infectious Disease"/>
            <person name="Feldgarden M."/>
            <person name="Kirby J."/>
            <person name="Kosoy M."/>
            <person name="Birtles R."/>
            <person name="Probert W.S."/>
            <person name="Chiaraviglio L."/>
            <person name="Young S.K."/>
            <person name="Zeng Q."/>
            <person name="Gargeya S."/>
            <person name="Fitzgerald M."/>
            <person name="Haas B."/>
            <person name="Abouelleil A."/>
            <person name="Alvarado L."/>
            <person name="Arachchi H.M."/>
            <person name="Berlin A."/>
            <person name="Chapman S.B."/>
            <person name="Gearin G."/>
            <person name="Goldberg J."/>
            <person name="Griggs A."/>
            <person name="Gujja S."/>
            <person name="Hansen M."/>
            <person name="Heiman D."/>
            <person name="Howarth C."/>
            <person name="Larimer J."/>
            <person name="Lui A."/>
            <person name="MacDonald P.J.P."/>
            <person name="McCowen C."/>
            <person name="Montmayeur A."/>
            <person name="Murphy C."/>
            <person name="Neiman D."/>
            <person name="Pearson M."/>
            <person name="Priest M."/>
            <person name="Roberts A."/>
            <person name="Saif S."/>
            <person name="Shea T."/>
            <person name="Sisk P."/>
            <person name="Stolte C."/>
            <person name="Sykes S."/>
            <person name="Wortman J."/>
            <person name="Nusbaum C."/>
            <person name="Birren B."/>
        </authorList>
    </citation>
    <scope>NUCLEOTIDE SEQUENCE [LARGE SCALE GENOMIC DNA]</scope>
    <source>
        <strain evidence="2 3">K-2C</strain>
    </source>
</reference>
<gene>
    <name evidence="2" type="ORF">ME3_00749</name>
</gene>
<dbReference type="AlphaFoldDB" id="J1JYN0"/>
<protein>
    <recommendedName>
        <fullName evidence="1">TPM domain-containing protein</fullName>
    </recommendedName>
</protein>
<dbReference type="Gene3D" id="3.10.310.50">
    <property type="match status" value="1"/>
</dbReference>
<name>J1JYN0_9HYPH</name>